<comment type="caution">
    <text evidence="2">The sequence shown here is derived from an EMBL/GenBank/DDBJ whole genome shotgun (WGS) entry which is preliminary data.</text>
</comment>
<name>A0A645ISH0_9ZZZZ</name>
<dbReference type="PANTHER" id="PTHR38457:SF1">
    <property type="entry name" value="REGULATOR ABRB-RELATED"/>
    <property type="match status" value="1"/>
</dbReference>
<keyword evidence="1" id="KW-0472">Membrane</keyword>
<feature type="transmembrane region" description="Helical" evidence="1">
    <location>
        <begin position="107"/>
        <end position="132"/>
    </location>
</feature>
<organism evidence="2">
    <name type="scientific">bioreactor metagenome</name>
    <dbReference type="NCBI Taxonomy" id="1076179"/>
    <lineage>
        <taxon>unclassified sequences</taxon>
        <taxon>metagenomes</taxon>
        <taxon>ecological metagenomes</taxon>
    </lineage>
</organism>
<protein>
    <recommendedName>
        <fullName evidence="3">Ammonia monooxygenase</fullName>
    </recommendedName>
</protein>
<dbReference type="GO" id="GO:0010468">
    <property type="term" value="P:regulation of gene expression"/>
    <property type="evidence" value="ECO:0007669"/>
    <property type="project" value="InterPro"/>
</dbReference>
<sequence>MLITMIFKMLYSKAYLPLWCRRVAQVLSGCCIGSQMTYSDVIEMRYLILPAVILIVGYFANCVFMGYVLNRFFKIPRLEAMLSVSPAGATEMALISADLGVDSPDLIVIQICRLIGVMAVFPQLIAMLLAFIG</sequence>
<dbReference type="InterPro" id="IPR007820">
    <property type="entry name" value="AbrB_fam"/>
</dbReference>
<dbReference type="PANTHER" id="PTHR38457">
    <property type="entry name" value="REGULATOR ABRB-RELATED"/>
    <property type="match status" value="1"/>
</dbReference>
<evidence type="ECO:0000256" key="1">
    <source>
        <dbReference type="SAM" id="Phobius"/>
    </source>
</evidence>
<reference evidence="2" key="1">
    <citation type="submission" date="2019-08" db="EMBL/GenBank/DDBJ databases">
        <authorList>
            <person name="Kucharzyk K."/>
            <person name="Murdoch R.W."/>
            <person name="Higgins S."/>
            <person name="Loffler F."/>
        </authorList>
    </citation>
    <scope>NUCLEOTIDE SEQUENCE</scope>
</reference>
<evidence type="ECO:0008006" key="3">
    <source>
        <dbReference type="Google" id="ProtNLM"/>
    </source>
</evidence>
<gene>
    <name evidence="2" type="ORF">SDC9_197779</name>
</gene>
<accession>A0A645ISH0</accession>
<dbReference type="AlphaFoldDB" id="A0A645ISH0"/>
<feature type="transmembrane region" description="Helical" evidence="1">
    <location>
        <begin position="49"/>
        <end position="69"/>
    </location>
</feature>
<keyword evidence="1" id="KW-1133">Transmembrane helix</keyword>
<dbReference type="EMBL" id="VSSQ01114053">
    <property type="protein sequence ID" value="MPN50153.1"/>
    <property type="molecule type" value="Genomic_DNA"/>
</dbReference>
<keyword evidence="1" id="KW-0812">Transmembrane</keyword>
<proteinExistence type="predicted"/>
<dbReference type="GO" id="GO:0016020">
    <property type="term" value="C:membrane"/>
    <property type="evidence" value="ECO:0007669"/>
    <property type="project" value="InterPro"/>
</dbReference>
<evidence type="ECO:0000313" key="2">
    <source>
        <dbReference type="EMBL" id="MPN50153.1"/>
    </source>
</evidence>
<dbReference type="Pfam" id="PF05145">
    <property type="entry name" value="AbrB"/>
    <property type="match status" value="1"/>
</dbReference>